<evidence type="ECO:0000313" key="2">
    <source>
        <dbReference type="EMBL" id="HJF40860.1"/>
    </source>
</evidence>
<dbReference type="EMBL" id="DYWV01000271">
    <property type="protein sequence ID" value="HJF40860.1"/>
    <property type="molecule type" value="Genomic_DNA"/>
</dbReference>
<proteinExistence type="predicted"/>
<dbReference type="InterPro" id="IPR027417">
    <property type="entry name" value="P-loop_NTPase"/>
</dbReference>
<protein>
    <recommendedName>
        <fullName evidence="1">Helicase C-terminal domain-containing protein</fullName>
    </recommendedName>
</protein>
<dbReference type="SUPFAM" id="SSF52540">
    <property type="entry name" value="P-loop containing nucleoside triphosphate hydrolases"/>
    <property type="match status" value="1"/>
</dbReference>
<organism evidence="2 3">
    <name type="scientific">Thomasclavelia spiroformis</name>
    <dbReference type="NCBI Taxonomy" id="29348"/>
    <lineage>
        <taxon>Bacteria</taxon>
        <taxon>Bacillati</taxon>
        <taxon>Bacillota</taxon>
        <taxon>Erysipelotrichia</taxon>
        <taxon>Erysipelotrichales</taxon>
        <taxon>Coprobacillaceae</taxon>
        <taxon>Thomasclavelia</taxon>
    </lineage>
</organism>
<feature type="non-terminal residue" evidence="2">
    <location>
        <position position="1"/>
    </location>
</feature>
<dbReference type="SMART" id="SM00490">
    <property type="entry name" value="HELICc"/>
    <property type="match status" value="1"/>
</dbReference>
<evidence type="ECO:0000259" key="1">
    <source>
        <dbReference type="PROSITE" id="PS51194"/>
    </source>
</evidence>
<dbReference type="Pfam" id="PF00271">
    <property type="entry name" value="Helicase_C"/>
    <property type="match status" value="1"/>
</dbReference>
<name>A0A921GCP1_9FIRM</name>
<dbReference type="PROSITE" id="PS51194">
    <property type="entry name" value="HELICASE_CTER"/>
    <property type="match status" value="1"/>
</dbReference>
<accession>A0A921GCP1</accession>
<dbReference type="AlphaFoldDB" id="A0A921GCP1"/>
<dbReference type="Gene3D" id="3.40.50.300">
    <property type="entry name" value="P-loop containing nucleotide triphosphate hydrolases"/>
    <property type="match status" value="1"/>
</dbReference>
<sequence>IADGKLTPYFYYPVLVSFNEDELHEYVEITDKVAKILKKVPHGDDLPQSAERLLIKRARIIAGAQEKVVKLKEVIAPYQNANHLLVYCGATRVESLYLNENAVDSDDQRQIDEATSLLGNVLGMRVTQFTAAEDSRQRELIKEQFSKGEIQALVAIKCLDEGMNIPGIETAFILASSTNPKEYIQRRGRVLRKAPGKKYAKIYDFITLPRPLDEYSFQSSIQAELSLVKREVERMRDFQELSENPSDVTEIIRAITEKYNLYLIGDEYERVE</sequence>
<dbReference type="InterPro" id="IPR001650">
    <property type="entry name" value="Helicase_C-like"/>
</dbReference>
<evidence type="ECO:0000313" key="3">
    <source>
        <dbReference type="Proteomes" id="UP000749320"/>
    </source>
</evidence>
<gene>
    <name evidence="2" type="ORF">K8V91_08040</name>
</gene>
<feature type="domain" description="Helicase C-terminal" evidence="1">
    <location>
        <begin position="80"/>
        <end position="249"/>
    </location>
</feature>
<comment type="caution">
    <text evidence="2">The sequence shown here is derived from an EMBL/GenBank/DDBJ whole genome shotgun (WGS) entry which is preliminary data.</text>
</comment>
<dbReference type="Proteomes" id="UP000749320">
    <property type="component" value="Unassembled WGS sequence"/>
</dbReference>
<reference evidence="2" key="2">
    <citation type="submission" date="2021-09" db="EMBL/GenBank/DDBJ databases">
        <authorList>
            <person name="Gilroy R."/>
        </authorList>
    </citation>
    <scope>NUCLEOTIDE SEQUENCE</scope>
    <source>
        <strain evidence="2">CHK193-16274</strain>
    </source>
</reference>
<reference evidence="2" key="1">
    <citation type="journal article" date="2021" name="PeerJ">
        <title>Extensive microbial diversity within the chicken gut microbiome revealed by metagenomics and culture.</title>
        <authorList>
            <person name="Gilroy R."/>
            <person name="Ravi A."/>
            <person name="Getino M."/>
            <person name="Pursley I."/>
            <person name="Horton D.L."/>
            <person name="Alikhan N.F."/>
            <person name="Baker D."/>
            <person name="Gharbi K."/>
            <person name="Hall N."/>
            <person name="Watson M."/>
            <person name="Adriaenssens E.M."/>
            <person name="Foster-Nyarko E."/>
            <person name="Jarju S."/>
            <person name="Secka A."/>
            <person name="Antonio M."/>
            <person name="Oren A."/>
            <person name="Chaudhuri R.R."/>
            <person name="La Ragione R."/>
            <person name="Hildebrand F."/>
            <person name="Pallen M.J."/>
        </authorList>
    </citation>
    <scope>NUCLEOTIDE SEQUENCE</scope>
    <source>
        <strain evidence="2">CHK193-16274</strain>
    </source>
</reference>